<sequence>ATSLVGYNDDYLLRAVQQSLSETALTWYIQTHQEQPVSTWAQFKQLFLSRFRTPEKIESLHGCLRTLWQGDNEPTADYFER</sequence>
<dbReference type="PANTHER" id="PTHR33223:SF6">
    <property type="entry name" value="CCHC-TYPE DOMAIN-CONTAINING PROTEIN"/>
    <property type="match status" value="1"/>
</dbReference>
<evidence type="ECO:0000313" key="2">
    <source>
        <dbReference type="EMBL" id="CAF5104093.1"/>
    </source>
</evidence>
<comment type="caution">
    <text evidence="2">The sequence shown here is derived from an EMBL/GenBank/DDBJ whole genome shotgun (WGS) entry which is preliminary data.</text>
</comment>
<evidence type="ECO:0000259" key="1">
    <source>
        <dbReference type="Pfam" id="PF03732"/>
    </source>
</evidence>
<dbReference type="InterPro" id="IPR005162">
    <property type="entry name" value="Retrotrans_gag_dom"/>
</dbReference>
<dbReference type="Proteomes" id="UP000663848">
    <property type="component" value="Unassembled WGS sequence"/>
</dbReference>
<dbReference type="AlphaFoldDB" id="A0A822EJP1"/>
<feature type="non-terminal residue" evidence="2">
    <location>
        <position position="1"/>
    </location>
</feature>
<dbReference type="PANTHER" id="PTHR33223">
    <property type="entry name" value="CCHC-TYPE DOMAIN-CONTAINING PROTEIN"/>
    <property type="match status" value="1"/>
</dbReference>
<proteinExistence type="predicted"/>
<feature type="domain" description="Retrotransposon gag" evidence="1">
    <location>
        <begin position="18"/>
        <end position="81"/>
    </location>
</feature>
<dbReference type="EMBL" id="CAJOBR010072563">
    <property type="protein sequence ID" value="CAF5104093.1"/>
    <property type="molecule type" value="Genomic_DNA"/>
</dbReference>
<accession>A0A822EJP1</accession>
<feature type="non-terminal residue" evidence="2">
    <location>
        <position position="81"/>
    </location>
</feature>
<dbReference type="Pfam" id="PF03732">
    <property type="entry name" value="Retrotrans_gag"/>
    <property type="match status" value="1"/>
</dbReference>
<gene>
    <name evidence="2" type="ORF">QYT958_LOCUS45010</name>
</gene>
<organism evidence="2 3">
    <name type="scientific">Rotaria socialis</name>
    <dbReference type="NCBI Taxonomy" id="392032"/>
    <lineage>
        <taxon>Eukaryota</taxon>
        <taxon>Metazoa</taxon>
        <taxon>Spiralia</taxon>
        <taxon>Gnathifera</taxon>
        <taxon>Rotifera</taxon>
        <taxon>Eurotatoria</taxon>
        <taxon>Bdelloidea</taxon>
        <taxon>Philodinida</taxon>
        <taxon>Philodinidae</taxon>
        <taxon>Rotaria</taxon>
    </lineage>
</organism>
<reference evidence="2" key="1">
    <citation type="submission" date="2021-02" db="EMBL/GenBank/DDBJ databases">
        <authorList>
            <person name="Nowell W R."/>
        </authorList>
    </citation>
    <scope>NUCLEOTIDE SEQUENCE</scope>
</reference>
<name>A0A822EJP1_9BILA</name>
<evidence type="ECO:0000313" key="3">
    <source>
        <dbReference type="Proteomes" id="UP000663848"/>
    </source>
</evidence>
<protein>
    <recommendedName>
        <fullName evidence="1">Retrotransposon gag domain-containing protein</fullName>
    </recommendedName>
</protein>